<protein>
    <recommendedName>
        <fullName evidence="4">Big-1 domain-containing protein</fullName>
    </recommendedName>
</protein>
<dbReference type="AlphaFoldDB" id="A0ABD5VJL3"/>
<reference evidence="2 3" key="1">
    <citation type="journal article" date="2019" name="Int. J. Syst. Evol. Microbiol.">
        <title>The Global Catalogue of Microorganisms (GCM) 10K type strain sequencing project: providing services to taxonomists for standard genome sequencing and annotation.</title>
        <authorList>
            <consortium name="The Broad Institute Genomics Platform"/>
            <consortium name="The Broad Institute Genome Sequencing Center for Infectious Disease"/>
            <person name="Wu L."/>
            <person name="Ma J."/>
        </authorList>
    </citation>
    <scope>NUCLEOTIDE SEQUENCE [LARGE SCALE GENOMIC DNA]</scope>
    <source>
        <strain evidence="2 3">GX26</strain>
    </source>
</reference>
<dbReference type="InterPro" id="IPR008964">
    <property type="entry name" value="Invasin/intimin_cell_adhesion"/>
</dbReference>
<keyword evidence="1" id="KW-0472">Membrane</keyword>
<organism evidence="2 3">
    <name type="scientific">Halorubellus litoreus</name>
    <dbReference type="NCBI Taxonomy" id="755308"/>
    <lineage>
        <taxon>Archaea</taxon>
        <taxon>Methanobacteriati</taxon>
        <taxon>Methanobacteriota</taxon>
        <taxon>Stenosarchaea group</taxon>
        <taxon>Halobacteria</taxon>
        <taxon>Halobacteriales</taxon>
        <taxon>Halorubellaceae</taxon>
        <taxon>Halorubellus</taxon>
    </lineage>
</organism>
<accession>A0ABD5VJL3</accession>
<keyword evidence="1" id="KW-1133">Transmembrane helix</keyword>
<dbReference type="Proteomes" id="UP001596395">
    <property type="component" value="Unassembled WGS sequence"/>
</dbReference>
<comment type="caution">
    <text evidence="2">The sequence shown here is derived from an EMBL/GenBank/DDBJ whole genome shotgun (WGS) entry which is preliminary data.</text>
</comment>
<dbReference type="InterPro" id="IPR013783">
    <property type="entry name" value="Ig-like_fold"/>
</dbReference>
<evidence type="ECO:0000256" key="1">
    <source>
        <dbReference type="SAM" id="Phobius"/>
    </source>
</evidence>
<evidence type="ECO:0008006" key="4">
    <source>
        <dbReference type="Google" id="ProtNLM"/>
    </source>
</evidence>
<keyword evidence="1" id="KW-0812">Transmembrane</keyword>
<evidence type="ECO:0000313" key="3">
    <source>
        <dbReference type="Proteomes" id="UP001596395"/>
    </source>
</evidence>
<dbReference type="Gene3D" id="2.60.40.10">
    <property type="entry name" value="Immunoglobulins"/>
    <property type="match status" value="1"/>
</dbReference>
<dbReference type="RefSeq" id="WP_336352183.1">
    <property type="nucleotide sequence ID" value="NZ_JAZAQL010000005.1"/>
</dbReference>
<name>A0ABD5VJL3_9EURY</name>
<gene>
    <name evidence="2" type="ORF">ACFQGB_20505</name>
</gene>
<sequence>MPFGSDDRAAAVQVGAIVLFAFVIIAITAYQASVVPNQNEAVEFNHNQEVQRQLADLQGAVGSTPAAGGARTVVVEASTGYPARTIFVNPPRPTGRLRTVGTGREAVAIEVRNATGTGETSDFWDGRTHNYSTGGFAFDPNYNVYAEAPRTFVSYSLVYNEFADDTIVVNSQSLFDGRRISLVALNGSYDEQGGAASVTVRPVSASTNRISVETESTSDPLSVAIVTRLTVGQWERVLDAAGEYDPGNNTANAYVTAVRKKGEVDLPSGQTLNRIEFVLEGGTTYSLSLAKAGVGTNVNATPADRYVTTASAKNVSTTAGAKETLTVEVRDEFNNPLSGVPMNATIENGQGSIVEPNGTKTGNDGRVGFTYEAPDAKTDARVNVSIAKAGGEMTAATFNVSVSKASGGGGGGGNGAYNVTLRNVSETNSPTGAVSCPNWPTNRTCIVDGSQLSTVNVTMGTSPTAVGASVSWAVNDTAVATVDPESGETQGNGENSTDVTLNQNGDVVVFASSGAGGNRTTLRVTNLNAFGPVSVAFVDANDNSVLRLVDPSGQFQTLGDNGGASVLYVGAKRNLDADSDLEVPYVDGNGELRLMQADGTAMTLTSNVKTDGGIGVDAANDAVFYVNSGGDVRRKVVGGSDTAVTYVQGSSKTASGIAAAGAADLGPNDADPDPIYFTSTNRIAYIDGDTRTRSKIDPVTLGQGNGYAVGSPANFGSGVRVPIVDSNQNVVLVDPTNGDVNTIYSGTSPTPALGPLAVVNWDGDAEEEILFVTSNGEIAVLDQSGGTWSVTIVTGGGEGTTGGGAG</sequence>
<dbReference type="EMBL" id="JBHSXN010000005">
    <property type="protein sequence ID" value="MFC6955251.1"/>
    <property type="molecule type" value="Genomic_DNA"/>
</dbReference>
<evidence type="ECO:0000313" key="2">
    <source>
        <dbReference type="EMBL" id="MFC6955251.1"/>
    </source>
</evidence>
<dbReference type="SUPFAM" id="SSF49373">
    <property type="entry name" value="Invasin/intimin cell-adhesion fragments"/>
    <property type="match status" value="1"/>
</dbReference>
<keyword evidence="3" id="KW-1185">Reference proteome</keyword>
<proteinExistence type="predicted"/>
<feature type="transmembrane region" description="Helical" evidence="1">
    <location>
        <begin position="12"/>
        <end position="30"/>
    </location>
</feature>